<accession>A0A9X1PGQ7</accession>
<evidence type="ECO:0000313" key="2">
    <source>
        <dbReference type="Proteomes" id="UP001139000"/>
    </source>
</evidence>
<organism evidence="1 2">
    <name type="scientific">Dyadobacter chenwenxiniae</name>
    <dbReference type="NCBI Taxonomy" id="2906456"/>
    <lineage>
        <taxon>Bacteria</taxon>
        <taxon>Pseudomonadati</taxon>
        <taxon>Bacteroidota</taxon>
        <taxon>Cytophagia</taxon>
        <taxon>Cytophagales</taxon>
        <taxon>Spirosomataceae</taxon>
        <taxon>Dyadobacter</taxon>
    </lineage>
</organism>
<protein>
    <recommendedName>
        <fullName evidence="3">NERD domain-containing protein</fullName>
    </recommendedName>
</protein>
<dbReference type="Proteomes" id="UP001139000">
    <property type="component" value="Unassembled WGS sequence"/>
</dbReference>
<reference evidence="1" key="1">
    <citation type="submission" date="2021-12" db="EMBL/GenBank/DDBJ databases">
        <title>Novel species in genus Dyadobacter.</title>
        <authorList>
            <person name="Ma C."/>
        </authorList>
    </citation>
    <scope>NUCLEOTIDE SEQUENCE</scope>
    <source>
        <strain evidence="1">LJ419</strain>
    </source>
</reference>
<sequence>MIRNTEQVIADLKILISTKGYIYSLCLILIDDFHVDLNKIHQLDQKSLLSVKECSLIIGFLIQKKIDFGLPESPEKVVDLKDKTYELMRELQTSFLAPHAVKLQELRKRQDNGEILGNTREERLDFFVKDSGMVEPMFYAGDGVYDFQYLEFLESKYKYDRDWLRENREFDIDSSRKIVARIKEIRKRKIQDVAPIDVEEIFPALSKKERRKLKKEFSNRQITEMERQRHVAATFFRYSLLFPDSEETKFDLTEKWVKFYENLLNIFIVTPTDLKDIDQDAVKAFFENFSSVPGCNQNYEGFGYFNILNSRPLVSLEDGRHFVGLNYLIPEAVYESPFYWMLEDENYRSILAKNRGEVGEEIAYDFLVRVFGIDNTFRSVTIEAKKGQRTTDIDVLCLLGNKALCVQVKSKKLTMTAKRGDFDQLMKDFTGAVQDAYHQGLISREAILTSAARFYDEKGNNFLLPRKVDDVYIMGLTTENYPSLAHQVHMMLDKEDKDPYPLFVSVFDLELLVHYLKDPFDFLYYVRQRIDLIEYFRGDEELVYLGYHLDRKLWRLKDYDWVMLDTDFGALIDRNYYPHKIGMSHLLPESDDPLHHRWKDPKFDLLIKEIKLMKHPKIVDIVFHLLDLSGNSRHEIVEQMAMIKQVSQRDKVTKSLAISSFPDFGLTYNVLNTKNNEDLEDSVITYAMLRKYRSKCDSWLGLGSFSYSANFVDFLVFNDEVWKADADFENEYGETLSKMQETPVTSVGT</sequence>
<evidence type="ECO:0000313" key="1">
    <source>
        <dbReference type="EMBL" id="MCF0060428.1"/>
    </source>
</evidence>
<dbReference type="EMBL" id="JAJTTC010000001">
    <property type="protein sequence ID" value="MCF0060428.1"/>
    <property type="molecule type" value="Genomic_DNA"/>
</dbReference>
<gene>
    <name evidence="1" type="ORF">LXM26_02920</name>
</gene>
<comment type="caution">
    <text evidence="1">The sequence shown here is derived from an EMBL/GenBank/DDBJ whole genome shotgun (WGS) entry which is preliminary data.</text>
</comment>
<dbReference type="RefSeq" id="WP_234653167.1">
    <property type="nucleotide sequence ID" value="NZ_CP094997.1"/>
</dbReference>
<evidence type="ECO:0008006" key="3">
    <source>
        <dbReference type="Google" id="ProtNLM"/>
    </source>
</evidence>
<keyword evidence="2" id="KW-1185">Reference proteome</keyword>
<name>A0A9X1PGQ7_9BACT</name>
<dbReference type="AlphaFoldDB" id="A0A9X1PGQ7"/>
<proteinExistence type="predicted"/>